<dbReference type="GO" id="GO:0016491">
    <property type="term" value="F:oxidoreductase activity"/>
    <property type="evidence" value="ECO:0007669"/>
    <property type="project" value="InterPro"/>
</dbReference>
<keyword evidence="2" id="KW-1185">Reference proteome</keyword>
<evidence type="ECO:0000313" key="2">
    <source>
        <dbReference type="Proteomes" id="UP000469159"/>
    </source>
</evidence>
<dbReference type="OrthoDB" id="5173234at2"/>
<dbReference type="InterPro" id="IPR044053">
    <property type="entry name" value="AsaB-like"/>
</dbReference>
<name>A0A6I4UNL0_9SPHN</name>
<organism evidence="1 2">
    <name type="scientific">Croceibacterium soli</name>
    <dbReference type="NCBI Taxonomy" id="1739690"/>
    <lineage>
        <taxon>Bacteria</taxon>
        <taxon>Pseudomonadati</taxon>
        <taxon>Pseudomonadota</taxon>
        <taxon>Alphaproteobacteria</taxon>
        <taxon>Sphingomonadales</taxon>
        <taxon>Erythrobacteraceae</taxon>
        <taxon>Croceibacterium</taxon>
    </lineage>
</organism>
<dbReference type="PANTHER" id="PTHR34598">
    <property type="entry name" value="BLL6449 PROTEIN"/>
    <property type="match status" value="1"/>
</dbReference>
<accession>A0A6I4UNL0</accession>
<dbReference type="NCBIfam" id="NF041278">
    <property type="entry name" value="CmcJ_NvfI_EfuI"/>
    <property type="match status" value="1"/>
</dbReference>
<comment type="caution">
    <text evidence="1">The sequence shown here is derived from an EMBL/GenBank/DDBJ whole genome shotgun (WGS) entry which is preliminary data.</text>
</comment>
<protein>
    <recommendedName>
        <fullName evidence="3">Methyltransferase</fullName>
    </recommendedName>
</protein>
<reference evidence="1 2" key="1">
    <citation type="submission" date="2019-12" db="EMBL/GenBank/DDBJ databases">
        <title>Genomic-based taxomic classification of the family Erythrobacteraceae.</title>
        <authorList>
            <person name="Xu L."/>
        </authorList>
    </citation>
    <scope>NUCLEOTIDE SEQUENCE [LARGE SCALE GENOMIC DNA]</scope>
    <source>
        <strain evidence="1 2">MCCC 1K02066</strain>
    </source>
</reference>
<dbReference type="PANTHER" id="PTHR34598:SF3">
    <property type="entry name" value="OXIDOREDUCTASE AN1597"/>
    <property type="match status" value="1"/>
</dbReference>
<proteinExistence type="predicted"/>
<evidence type="ECO:0008006" key="3">
    <source>
        <dbReference type="Google" id="ProtNLM"/>
    </source>
</evidence>
<gene>
    <name evidence="1" type="ORF">GRI75_02625</name>
</gene>
<sequence length="268" mass="29834">MSKDVRAPIAYVKNEGRRPYYYANAHEKDYVPLAPVEMDIVDVRGRATSLDEEGFLLVEHASAIADWTDREDVSARHPAEIVELMKRHTGADEVVVTGGGILRYSERSGKTGSTDNSHPARFAHVDMSREAAEAARAQAAPEGRTPMRSAQYNVWRAVSGPPQDVPLALCDWRSIKGPELIEAEAIFDPPGGAPEWRFASYVVAHDPVHRWCYFPDMRPDEAIIFKSSESDPARAQLMPHVAFDNPIAGEDAPPRVSIEMRCTAYWYG</sequence>
<dbReference type="RefSeq" id="WP_160745361.1">
    <property type="nucleotide sequence ID" value="NZ_WTYK01000001.1"/>
</dbReference>
<dbReference type="Proteomes" id="UP000469159">
    <property type="component" value="Unassembled WGS sequence"/>
</dbReference>
<dbReference type="AlphaFoldDB" id="A0A6I4UNL0"/>
<evidence type="ECO:0000313" key="1">
    <source>
        <dbReference type="EMBL" id="MXP40541.1"/>
    </source>
</evidence>
<dbReference type="EMBL" id="WTYK01000001">
    <property type="protein sequence ID" value="MXP40541.1"/>
    <property type="molecule type" value="Genomic_DNA"/>
</dbReference>